<feature type="region of interest" description="Disordered" evidence="7">
    <location>
        <begin position="188"/>
        <end position="279"/>
    </location>
</feature>
<dbReference type="PROSITE" id="PS51893">
    <property type="entry name" value="AKAP_CAM_BD"/>
    <property type="match status" value="3"/>
</dbReference>
<dbReference type="PANTHER" id="PTHR23209">
    <property type="entry name" value="A-KINASE ANCHOR PROTEIN 12"/>
    <property type="match status" value="1"/>
</dbReference>
<feature type="region of interest" description="Disordered" evidence="7">
    <location>
        <begin position="2237"/>
        <end position="2266"/>
    </location>
</feature>
<feature type="coiled-coil region" evidence="6">
    <location>
        <begin position="1093"/>
        <end position="1120"/>
    </location>
</feature>
<feature type="compositionally biased region" description="Basic and acidic residues" evidence="7">
    <location>
        <begin position="938"/>
        <end position="958"/>
    </location>
</feature>
<dbReference type="CTD" id="9590"/>
<feature type="compositionally biased region" description="Basic and acidic residues" evidence="7">
    <location>
        <begin position="304"/>
        <end position="320"/>
    </location>
</feature>
<feature type="compositionally biased region" description="Polar residues" evidence="7">
    <location>
        <begin position="2443"/>
        <end position="2452"/>
    </location>
</feature>
<feature type="region of interest" description="Disordered" evidence="7">
    <location>
        <begin position="2300"/>
        <end position="2346"/>
    </location>
</feature>
<feature type="compositionally biased region" description="Basic and acidic residues" evidence="7">
    <location>
        <begin position="1588"/>
        <end position="1597"/>
    </location>
</feature>
<keyword evidence="2" id="KW-0597">Phosphoprotein</keyword>
<dbReference type="InterPro" id="IPR001573">
    <property type="entry name" value="AKAP_WSK"/>
</dbReference>
<feature type="region of interest" description="Disordered" evidence="7">
    <location>
        <begin position="74"/>
        <end position="155"/>
    </location>
</feature>
<feature type="compositionally biased region" description="Basic and acidic residues" evidence="7">
    <location>
        <begin position="786"/>
        <end position="798"/>
    </location>
</feature>
<feature type="compositionally biased region" description="Basic and acidic residues" evidence="7">
    <location>
        <begin position="2326"/>
        <end position="2336"/>
    </location>
</feature>
<dbReference type="Pfam" id="PF03832">
    <property type="entry name" value="WSK"/>
    <property type="match status" value="3"/>
</dbReference>
<feature type="compositionally biased region" description="Basic and acidic residues" evidence="7">
    <location>
        <begin position="728"/>
        <end position="749"/>
    </location>
</feature>
<dbReference type="GO" id="GO:0005516">
    <property type="term" value="F:calmodulin binding"/>
    <property type="evidence" value="ECO:0007669"/>
    <property type="project" value="UniProtKB-KW"/>
</dbReference>
<feature type="region of interest" description="Disordered" evidence="7">
    <location>
        <begin position="1153"/>
        <end position="1186"/>
    </location>
</feature>
<feature type="compositionally biased region" description="Basic and acidic residues" evidence="7">
    <location>
        <begin position="696"/>
        <end position="710"/>
    </location>
</feature>
<feature type="compositionally biased region" description="Basic and acidic residues" evidence="7">
    <location>
        <begin position="1705"/>
        <end position="1715"/>
    </location>
</feature>
<feature type="region of interest" description="Disordered" evidence="7">
    <location>
        <begin position="1207"/>
        <end position="1231"/>
    </location>
</feature>
<feature type="compositionally biased region" description="Low complexity" evidence="7">
    <location>
        <begin position="590"/>
        <end position="601"/>
    </location>
</feature>
<protein>
    <submittedName>
        <fullName evidence="10">A-kinase anchor protein 12 isoform X1</fullName>
    </submittedName>
</protein>
<feature type="compositionally biased region" description="Polar residues" evidence="7">
    <location>
        <begin position="526"/>
        <end position="541"/>
    </location>
</feature>
<feature type="region of interest" description="Disordered" evidence="7">
    <location>
        <begin position="938"/>
        <end position="966"/>
    </location>
</feature>
<dbReference type="GO" id="GO:0090036">
    <property type="term" value="P:regulation of protein kinase C signaling"/>
    <property type="evidence" value="ECO:0007669"/>
    <property type="project" value="InterPro"/>
</dbReference>
<evidence type="ECO:0000313" key="9">
    <source>
        <dbReference type="Proteomes" id="UP001652642"/>
    </source>
</evidence>
<feature type="compositionally biased region" description="Basic and acidic residues" evidence="7">
    <location>
        <begin position="866"/>
        <end position="877"/>
    </location>
</feature>
<feature type="region of interest" description="Disordered" evidence="7">
    <location>
        <begin position="2419"/>
        <end position="2463"/>
    </location>
</feature>
<feature type="domain" description="A kinase-anchoring proteins AKAP-5 and AKAP-12 calmodulin (CaM)-binding" evidence="8">
    <location>
        <begin position="875"/>
        <end position="895"/>
    </location>
</feature>
<feature type="compositionally biased region" description="Low complexity" evidence="7">
    <location>
        <begin position="265"/>
        <end position="279"/>
    </location>
</feature>
<feature type="compositionally biased region" description="Basic and acidic residues" evidence="7">
    <location>
        <begin position="252"/>
        <end position="264"/>
    </location>
</feature>
<feature type="compositionally biased region" description="Basic and acidic residues" evidence="7">
    <location>
        <begin position="1214"/>
        <end position="1231"/>
    </location>
</feature>
<dbReference type="RefSeq" id="XP_020662100.2">
    <property type="nucleotide sequence ID" value="XM_020806441.2"/>
</dbReference>
<sequence length="2463" mass="269700">MGAGSSAEQRSPQDGATVAGESQPGSPEGQTPTEAAAAPTAALPEEPEEPGKLLQKNGQISSLNGIAEEQVALSLKPEELNGQQPEGAVTDVGQRETATAILKDESVENMEIKASESSDKTIVDGEQKDTQGVDKLSPSLEDKVEEQEQPSESLSNDVGFKKVFKLVGFKFTVRKDKTEKVEPVQLLNIKADEAEVASSGAGDCKEVNTETVDEATQSEVPHLVEKTEEETQTDQKKDESLPKQITESPLEAESKQEVKTDVSKSPESPTSPVTTETASPLRKLFAQGWAGFRKRTSFRKLKEEQQAIEKEKQEQEKEVITEETTVGEELEKDKPIAEKDQTEISMEVSSTKAEKEREEGEETKMVDVSTGTHEEDVVIPHEQLSTKESVECEIKESEISLKEEIHMTAEEGSTQTEECLMTLEQGTLASSEKKLEPTTLLTGEASEQTIDQSDLTSPMAIEKVEEPFEIVEADKSEPEAPVMTEIIDEKSTEMSTDSSTTEKKEETQTTPKEELVLEQLVETGAEIQSGQPSDEQLTVKETSPEVVSEHLKQTEPSTVNEATSKPPEGITNEVELLSSQERAKIQGSPLKKLFTSSSLKKLSGKKRKGKKEEAKSGEAGEQMQQFSDSAESPEDPRGESSASSPEEATESVEKADASQIMETEEGSTVDVEKKRESVTPWASFKKMVTPKKRVRRLSESDKEDELDKAKNATLSSTESGPGEEQEDSKENGEEQKLEKSTEEPKRKVDTSVSWEALICVGSSKKRSRKSSSSDEEVGQRLAQEGQKIDERVPTKEAATEVNLTSSQESDQGQGNSSPEQVGSPSEGEGVSTWESFKRLVTPRRKSKTKMEDRSEETATVPSLEHSTSDTDSGKEESWVSFKKLMPGRRKKKSDGVPEHAPVQETGEEMAETNEEDYDVPAVVPLSEYEAAEQEKFEAQMVKQDDMTEKSLDEKKPEGAVDEQSNEGLIHAVTVTVVEGERAVTSIEERSPSWISAAVTESIEHANEDEEHISETGIVEETVVDTKLMPEIKKDISGDTIVSELTSEAITAREEPSVVEEGTEVSCAEETTEMVSAVSRLSESPDTTEIATPVQEAEEGQENLEELNKQTQEILQEVAERVKVADEVSVISESMSEVVIQPVEKPVVKVQGDEWSEKPLKEEDAEKADMQTDGGIKSGQGQVEVKESDLKEVLEQRKDMCMEVNGSAEVTSGLDRSDEGGHPKIDQDIVEEPEKILEKQMSDEKSEDEEEFVIVTVTPEEEQKVTIGDTNEKQLVLLKEMDSGDHGPADTEQAVKVNVEGATSVVILEDVPKADELMKVTCEEKPQLSQKQEELVSIILDLKPEPTEQSTIEVKLLVQNEVQDAKILVESPQKEEFVLEAPILSKIIEVPVKDDEIKVQDLDVTGDTVLGTKTESAEEVAVETSIQSKDVDGCVENLEMETQKMEPESWLQKLETKIPVKDMKFESLLVKLEEQIHAENMEKEVPIKLGMGVHTQNVKAEDHIQKMETNGHQEEVERKSDVQSMEGVLAVKPGVKDVETKTECVMEKPDVKEHIKVAEVHVSGEEVHTVSAVDMEEVIKTKAGVEPEALPEKVEVEPPVKGLTEEADVTADVEAATEKAGAKVEAESSTEKEASKTDVEASTKEADTKVEDMILAETATSSSQAGGKLEKDVIAAVVDMESHVETAGAEVAEKKSEMEVPPVNTDVEHSTKEVKVESSEKSEVEILTKKAEAEVPIEKVEVKPCVEVIAEEVDAEVDVKDPAKKMDGKDPAKQSEVLVEADVAAEQLEKENLQKMQKEIVFQSDAECSTTCLTTCVETVSAEASVDIDSEQESVRNAITRVPVHTELPGDAVCLESKGFDTAVIEMLSESEGKDGTPALEVSAIQIVTEEPKERGLGEQSTSKEDTVDLTQAVVGDARLILKSQIPERIKADTPESKEKVSVKDVMLVESKSAKESLIQKEISVPCIKTEEETLTSIGTTASEGHMQREKEDAFSLEYTKAAEDTVQSGATGDTTKEEFGEVPLATELDSTEPVMLEAVVEESILLSDSGYLDSMVSNTILESKRNSTPLGSSEASRTGITVKATAAEEQIIAENVTLAEPSTETLQSLPEEQQETEFKLVQQVSFTHSEYGAVSPATEIVSEKVDSTVQEPISPTVNSTKDDLLQKCVLHSIPETKHQKPETSQEAEKKTTPPERSPSLTHIEFQKDGVQSVTIESQSTTIVLKIIQNAVDKLEETEEPVSLPKQQSESHSPSVETSETQTDLWTGQQPAVIGKEEKIQEIQVLSITQPSEKQHAFKTVEEMPLHSEKSEDGKSVGSSKISAEPEAVKHTSHVDEQPCTETTLEQHPGFLKEVMQEIIKEKGLQKENGDPKDTAVSTETQRATLEGTVSGDVPKESLELGQPKLKDIEVGQTVQIQEQFSEQQTHVKRKDHSPLTESVEGDVNNQDCTSCKSPPLKSELAES</sequence>
<evidence type="ECO:0000256" key="7">
    <source>
        <dbReference type="SAM" id="MobiDB-lite"/>
    </source>
</evidence>
<organism evidence="9 10">
    <name type="scientific">Pogona vitticeps</name>
    <name type="common">central bearded dragon</name>
    <dbReference type="NCBI Taxonomy" id="103695"/>
    <lineage>
        <taxon>Eukaryota</taxon>
        <taxon>Metazoa</taxon>
        <taxon>Chordata</taxon>
        <taxon>Craniata</taxon>
        <taxon>Vertebrata</taxon>
        <taxon>Euteleostomi</taxon>
        <taxon>Lepidosauria</taxon>
        <taxon>Squamata</taxon>
        <taxon>Bifurcata</taxon>
        <taxon>Unidentata</taxon>
        <taxon>Episquamata</taxon>
        <taxon>Toxicofera</taxon>
        <taxon>Iguania</taxon>
        <taxon>Acrodonta</taxon>
        <taxon>Agamidae</taxon>
        <taxon>Amphibolurinae</taxon>
        <taxon>Pogona</taxon>
    </lineage>
</organism>
<feature type="compositionally biased region" description="Acidic residues" evidence="7">
    <location>
        <begin position="905"/>
        <end position="918"/>
    </location>
</feature>
<dbReference type="GO" id="GO:0016020">
    <property type="term" value="C:membrane"/>
    <property type="evidence" value="ECO:0007669"/>
    <property type="project" value="UniProtKB-SubCell"/>
</dbReference>
<feature type="compositionally biased region" description="Basic and acidic residues" evidence="7">
    <location>
        <begin position="1615"/>
        <end position="1644"/>
    </location>
</feature>
<dbReference type="GO" id="GO:0010739">
    <property type="term" value="P:positive regulation of protein kinase A signaling"/>
    <property type="evidence" value="ECO:0007669"/>
    <property type="project" value="InterPro"/>
</dbReference>
<dbReference type="GO" id="GO:0005737">
    <property type="term" value="C:cytoplasm"/>
    <property type="evidence" value="ECO:0007669"/>
    <property type="project" value="TreeGrafter"/>
</dbReference>
<feature type="compositionally biased region" description="Basic and acidic residues" evidence="7">
    <location>
        <begin position="372"/>
        <end position="391"/>
    </location>
</feature>
<feature type="compositionally biased region" description="Basic and acidic residues" evidence="7">
    <location>
        <begin position="352"/>
        <end position="365"/>
    </location>
</feature>
<evidence type="ECO:0000256" key="1">
    <source>
        <dbReference type="ARBA" id="ARBA00004635"/>
    </source>
</evidence>
<evidence type="ECO:0000256" key="5">
    <source>
        <dbReference type="ARBA" id="ARBA00023288"/>
    </source>
</evidence>
<feature type="compositionally biased region" description="Polar residues" evidence="7">
    <location>
        <begin position="439"/>
        <end position="456"/>
    </location>
</feature>
<feature type="compositionally biased region" description="Basic and acidic residues" evidence="7">
    <location>
        <begin position="329"/>
        <end position="342"/>
    </location>
</feature>
<evidence type="ECO:0000313" key="10">
    <source>
        <dbReference type="RefSeq" id="XP_020662100.2"/>
    </source>
</evidence>
<dbReference type="GO" id="GO:0051018">
    <property type="term" value="F:protein kinase A binding"/>
    <property type="evidence" value="ECO:0007669"/>
    <property type="project" value="InterPro"/>
</dbReference>
<evidence type="ECO:0000256" key="4">
    <source>
        <dbReference type="ARBA" id="ARBA00023136"/>
    </source>
</evidence>
<accession>A0A6J0US52</accession>
<evidence type="ECO:0000256" key="2">
    <source>
        <dbReference type="ARBA" id="ARBA00022553"/>
    </source>
</evidence>
<reference evidence="10" key="2">
    <citation type="submission" date="2025-08" db="UniProtKB">
        <authorList>
            <consortium name="RefSeq"/>
        </authorList>
    </citation>
    <scope>IDENTIFICATION</scope>
</reference>
<evidence type="ECO:0000259" key="8">
    <source>
        <dbReference type="PROSITE" id="PS51893"/>
    </source>
</evidence>
<dbReference type="PANTHER" id="PTHR23209:SF4">
    <property type="entry name" value="A-KINASE ANCHOR PROTEIN 12"/>
    <property type="match status" value="1"/>
</dbReference>
<name>A0A6J0US52_9SAUR</name>
<feature type="compositionally biased region" description="Basic and acidic residues" evidence="7">
    <location>
        <begin position="1153"/>
        <end position="1169"/>
    </location>
</feature>
<feature type="compositionally biased region" description="Polar residues" evidence="7">
    <location>
        <begin position="801"/>
        <end position="823"/>
    </location>
</feature>
<keyword evidence="4" id="KW-0472">Membrane</keyword>
<feature type="domain" description="A kinase-anchoring proteins AKAP-5 and AKAP-12 calmodulin (CaM)-binding" evidence="8">
    <location>
        <begin position="678"/>
        <end position="698"/>
    </location>
</feature>
<feature type="compositionally biased region" description="Basic and acidic residues" evidence="7">
    <location>
        <begin position="2300"/>
        <end position="2314"/>
    </location>
</feature>
<feature type="compositionally biased region" description="Basic and acidic residues" evidence="7">
    <location>
        <begin position="500"/>
        <end position="515"/>
    </location>
</feature>
<feature type="region of interest" description="Disordered" evidence="7">
    <location>
        <begin position="2361"/>
        <end position="2397"/>
    </location>
</feature>
<feature type="region of interest" description="Disordered" evidence="7">
    <location>
        <begin position="1"/>
        <end position="61"/>
    </location>
</feature>
<keyword evidence="6" id="KW-0175">Coiled coil</keyword>
<feature type="compositionally biased region" description="Basic and acidic residues" evidence="7">
    <location>
        <begin position="2361"/>
        <end position="2373"/>
    </location>
</feature>
<dbReference type="GO" id="GO:0007165">
    <property type="term" value="P:signal transduction"/>
    <property type="evidence" value="ECO:0007669"/>
    <property type="project" value="TreeGrafter"/>
</dbReference>
<proteinExistence type="predicted"/>
<keyword evidence="3" id="KW-0112">Calmodulin-binding</keyword>
<feature type="compositionally biased region" description="Polar residues" evidence="7">
    <location>
        <begin position="554"/>
        <end position="563"/>
    </location>
</feature>
<feature type="region of interest" description="Disordered" evidence="7">
    <location>
        <begin position="470"/>
        <end position="920"/>
    </location>
</feature>
<feature type="region of interest" description="Disordered" evidence="7">
    <location>
        <begin position="2173"/>
        <end position="2203"/>
    </location>
</feature>
<feature type="compositionally biased region" description="Low complexity" evidence="7">
    <location>
        <begin position="27"/>
        <end position="44"/>
    </location>
</feature>
<feature type="region of interest" description="Disordered" evidence="7">
    <location>
        <begin position="1687"/>
        <end position="1715"/>
    </location>
</feature>
<feature type="compositionally biased region" description="Basic and acidic residues" evidence="7">
    <location>
        <begin position="2174"/>
        <end position="2193"/>
    </location>
</feature>
<evidence type="ECO:0000256" key="6">
    <source>
        <dbReference type="SAM" id="Coils"/>
    </source>
</evidence>
<dbReference type="InterPro" id="IPR028540">
    <property type="entry name" value="AKAP12"/>
</dbReference>
<gene>
    <name evidence="10" type="primary">AKAP12</name>
</gene>
<feature type="compositionally biased region" description="Polar residues" evidence="7">
    <location>
        <begin position="2244"/>
        <end position="2266"/>
    </location>
</feature>
<feature type="region of interest" description="Disordered" evidence="7">
    <location>
        <begin position="304"/>
        <end position="391"/>
    </location>
</feature>
<reference evidence="9" key="1">
    <citation type="submission" date="2025-05" db="UniProtKB">
        <authorList>
            <consortium name="RefSeq"/>
        </authorList>
    </citation>
    <scope>NUCLEOTIDE SEQUENCE [LARGE SCALE GENOMIC DNA]</scope>
</reference>
<keyword evidence="9" id="KW-1185">Reference proteome</keyword>
<feature type="region of interest" description="Disordered" evidence="7">
    <location>
        <begin position="1588"/>
        <end position="1644"/>
    </location>
</feature>
<keyword evidence="5" id="KW-0449">Lipoprotein</keyword>
<dbReference type="Proteomes" id="UP001652642">
    <property type="component" value="Chromosome 1"/>
</dbReference>
<evidence type="ECO:0000256" key="3">
    <source>
        <dbReference type="ARBA" id="ARBA00022860"/>
    </source>
</evidence>
<feature type="compositionally biased region" description="Polar residues" evidence="7">
    <location>
        <begin position="1"/>
        <end position="14"/>
    </location>
</feature>
<feature type="compositionally biased region" description="Basic and acidic residues" evidence="7">
    <location>
        <begin position="102"/>
        <end position="132"/>
    </location>
</feature>
<dbReference type="GeneID" id="110085774"/>
<feature type="domain" description="A kinase-anchoring proteins AKAP-5 and AKAP-12 calmodulin (CaM)-binding" evidence="8">
    <location>
        <begin position="830"/>
        <end position="850"/>
    </location>
</feature>
<comment type="subcellular location">
    <subcellularLocation>
        <location evidence="1">Membrane</location>
        <topology evidence="1">Lipid-anchor</topology>
    </subcellularLocation>
</comment>
<feature type="region of interest" description="Disordered" evidence="7">
    <location>
        <begin position="428"/>
        <end position="458"/>
    </location>
</feature>